<comment type="subcellular location">
    <subcellularLocation>
        <location evidence="1">Chromosome</location>
    </subcellularLocation>
</comment>
<dbReference type="Proteomes" id="UP000661077">
    <property type="component" value="Unassembled WGS sequence"/>
</dbReference>
<accession>A0ABS1WV59</accession>
<dbReference type="PANTHER" id="PTHR22884">
    <property type="entry name" value="SET DOMAIN PROTEINS"/>
    <property type="match status" value="1"/>
</dbReference>
<dbReference type="RefSeq" id="WP_203166923.1">
    <property type="nucleotide sequence ID" value="NZ_JAEVLS010000002.1"/>
</dbReference>
<evidence type="ECO:0000256" key="3">
    <source>
        <dbReference type="ARBA" id="ARBA00022603"/>
    </source>
</evidence>
<feature type="domain" description="SET" evidence="6">
    <location>
        <begin position="6"/>
        <end position="118"/>
    </location>
</feature>
<name>A0ABS1WV59_9GAMM</name>
<comment type="caution">
    <text evidence="8">The sequence shown here is derived from an EMBL/GenBank/DDBJ whole genome shotgun (WGS) entry which is preliminary data.</text>
</comment>
<reference evidence="8 9" key="1">
    <citation type="journal article" date="2021" name="Int. J. Syst. Evol. Microbiol.">
        <title>Steroidobacter gossypii sp. nov., isolated from soil of cotton cropping field.</title>
        <authorList>
            <person name="Huang R."/>
            <person name="Yang S."/>
            <person name="Zhen C."/>
            <person name="Liu W."/>
        </authorList>
    </citation>
    <scope>NUCLEOTIDE SEQUENCE [LARGE SCALE GENOMIC DNA]</scope>
    <source>
        <strain evidence="8 9">S1-65</strain>
    </source>
</reference>
<dbReference type="InterPro" id="IPR050777">
    <property type="entry name" value="SET2_Histone-Lys_MeTrsfase"/>
</dbReference>
<dbReference type="PROSITE" id="PS50868">
    <property type="entry name" value="POST_SET"/>
    <property type="match status" value="1"/>
</dbReference>
<keyword evidence="3" id="KW-0489">Methyltransferase</keyword>
<feature type="domain" description="Post-SET" evidence="7">
    <location>
        <begin position="131"/>
        <end position="147"/>
    </location>
</feature>
<evidence type="ECO:0000256" key="4">
    <source>
        <dbReference type="ARBA" id="ARBA00022679"/>
    </source>
</evidence>
<dbReference type="SMART" id="SM00317">
    <property type="entry name" value="SET"/>
    <property type="match status" value="1"/>
</dbReference>
<dbReference type="SUPFAM" id="SSF82199">
    <property type="entry name" value="SET domain"/>
    <property type="match status" value="1"/>
</dbReference>
<keyword evidence="9" id="KW-1185">Reference proteome</keyword>
<dbReference type="InterPro" id="IPR003616">
    <property type="entry name" value="Post-SET_dom"/>
</dbReference>
<dbReference type="PROSITE" id="PS50280">
    <property type="entry name" value="SET"/>
    <property type="match status" value="1"/>
</dbReference>
<gene>
    <name evidence="8" type="ORF">JM946_08840</name>
</gene>
<dbReference type="InterPro" id="IPR046341">
    <property type="entry name" value="SET_dom_sf"/>
</dbReference>
<keyword evidence="4" id="KW-0808">Transferase</keyword>
<dbReference type="Gene3D" id="2.170.270.10">
    <property type="entry name" value="SET domain"/>
    <property type="match status" value="1"/>
</dbReference>
<proteinExistence type="predicted"/>
<evidence type="ECO:0000313" key="8">
    <source>
        <dbReference type="EMBL" id="MBM0104853.1"/>
    </source>
</evidence>
<evidence type="ECO:0000256" key="1">
    <source>
        <dbReference type="ARBA" id="ARBA00004286"/>
    </source>
</evidence>
<dbReference type="EMBL" id="JAEVLS010000002">
    <property type="protein sequence ID" value="MBM0104853.1"/>
    <property type="molecule type" value="Genomic_DNA"/>
</dbReference>
<keyword evidence="2" id="KW-0158">Chromosome</keyword>
<keyword evidence="5" id="KW-0949">S-adenosyl-L-methionine</keyword>
<evidence type="ECO:0000259" key="7">
    <source>
        <dbReference type="PROSITE" id="PS50868"/>
    </source>
</evidence>
<dbReference type="Pfam" id="PF00856">
    <property type="entry name" value="SET"/>
    <property type="match status" value="1"/>
</dbReference>
<dbReference type="InterPro" id="IPR001214">
    <property type="entry name" value="SET_dom"/>
</dbReference>
<protein>
    <submittedName>
        <fullName evidence="8">SET domain-containing protein-lysine N-methyltransferase</fullName>
    </submittedName>
</protein>
<evidence type="ECO:0000259" key="6">
    <source>
        <dbReference type="PROSITE" id="PS50280"/>
    </source>
</evidence>
<evidence type="ECO:0000256" key="5">
    <source>
        <dbReference type="ARBA" id="ARBA00022691"/>
    </source>
</evidence>
<organism evidence="8 9">
    <name type="scientific">Steroidobacter gossypii</name>
    <dbReference type="NCBI Taxonomy" id="2805490"/>
    <lineage>
        <taxon>Bacteria</taxon>
        <taxon>Pseudomonadati</taxon>
        <taxon>Pseudomonadota</taxon>
        <taxon>Gammaproteobacteria</taxon>
        <taxon>Steroidobacterales</taxon>
        <taxon>Steroidobacteraceae</taxon>
        <taxon>Steroidobacter</taxon>
    </lineage>
</organism>
<evidence type="ECO:0000313" key="9">
    <source>
        <dbReference type="Proteomes" id="UP000661077"/>
    </source>
</evidence>
<evidence type="ECO:0000256" key="2">
    <source>
        <dbReference type="ARBA" id="ARBA00022454"/>
    </source>
</evidence>
<sequence>MSEQTLKIEARRSSIHGLGVYVVERIRAGETIVEIVGERISSEESDRRFDEKQTEAGHTFMFYVDEDTVIDCGTNGNVSRFINHSCEPNCEAVDDEGRIFLEALRDIEVGEELVFDYRLTWDSGDDPEDLKVYLCRCGARSCRGTMLDVVPLSEAS</sequence>